<sequence length="227" mass="24144">MPSFTNAMLSVSTLGAIGKDPPVAPLSDVTSITKSTENGELCQLSYKINLYIWDMYFCNKNFCPTANVPQIIRIGAVAPLFGIDEISIQQGFCSNVSVTVTTVNGVSKSTVPITTTESETSMTITMESPILSTTVMSSTIFNVINSGTTTMEIIADASEKTTTLKSIPTGISTSIITENIELSSIANLSHVTTTAIDRQPTLNSQTLIIILATTIPIGISEVILLII</sequence>
<evidence type="ECO:0000313" key="2">
    <source>
        <dbReference type="Proteomes" id="UP000663842"/>
    </source>
</evidence>
<comment type="caution">
    <text evidence="1">The sequence shown here is derived from an EMBL/GenBank/DDBJ whole genome shotgun (WGS) entry which is preliminary data.</text>
</comment>
<organism evidence="1 2">
    <name type="scientific">Rotaria magnacalcarata</name>
    <dbReference type="NCBI Taxonomy" id="392030"/>
    <lineage>
        <taxon>Eukaryota</taxon>
        <taxon>Metazoa</taxon>
        <taxon>Spiralia</taxon>
        <taxon>Gnathifera</taxon>
        <taxon>Rotifera</taxon>
        <taxon>Eurotatoria</taxon>
        <taxon>Bdelloidea</taxon>
        <taxon>Philodinida</taxon>
        <taxon>Philodinidae</taxon>
        <taxon>Rotaria</taxon>
    </lineage>
</organism>
<name>A0A819YPI2_9BILA</name>
<dbReference type="EMBL" id="CAJOBF010005030">
    <property type="protein sequence ID" value="CAF4161458.1"/>
    <property type="molecule type" value="Genomic_DNA"/>
</dbReference>
<gene>
    <name evidence="1" type="ORF">UXM345_LOCUS25720</name>
</gene>
<accession>A0A819YPI2</accession>
<proteinExistence type="predicted"/>
<dbReference type="AlphaFoldDB" id="A0A819YPI2"/>
<dbReference type="Proteomes" id="UP000663842">
    <property type="component" value="Unassembled WGS sequence"/>
</dbReference>
<evidence type="ECO:0000313" key="1">
    <source>
        <dbReference type="EMBL" id="CAF4161458.1"/>
    </source>
</evidence>
<protein>
    <submittedName>
        <fullName evidence="1">Uncharacterized protein</fullName>
    </submittedName>
</protein>
<reference evidence="1" key="1">
    <citation type="submission" date="2021-02" db="EMBL/GenBank/DDBJ databases">
        <authorList>
            <person name="Nowell W R."/>
        </authorList>
    </citation>
    <scope>NUCLEOTIDE SEQUENCE</scope>
</reference>